<dbReference type="EMBL" id="CP012672">
    <property type="protein sequence ID" value="AUX28958.1"/>
    <property type="molecule type" value="Genomic_DNA"/>
</dbReference>
<dbReference type="SUPFAM" id="SSF51905">
    <property type="entry name" value="FAD/NAD(P)-binding domain"/>
    <property type="match status" value="1"/>
</dbReference>
<proteinExistence type="predicted"/>
<dbReference type="PRINTS" id="PR00469">
    <property type="entry name" value="PNDRDTASEII"/>
</dbReference>
<evidence type="ECO:0000313" key="4">
    <source>
        <dbReference type="EMBL" id="AUX28958.1"/>
    </source>
</evidence>
<dbReference type="Proteomes" id="UP000295497">
    <property type="component" value="Chromosome"/>
</dbReference>
<dbReference type="PANTHER" id="PTHR48105">
    <property type="entry name" value="THIOREDOXIN REDUCTASE 1-RELATED-RELATED"/>
    <property type="match status" value="1"/>
</dbReference>
<accession>A0A4P2QHE1</accession>
<feature type="domain" description="FAD/NAD(P)-binding" evidence="3">
    <location>
        <begin position="3"/>
        <end position="139"/>
    </location>
</feature>
<dbReference type="EC" id="1.8.1.9" evidence="4"/>
<dbReference type="Pfam" id="PF07992">
    <property type="entry name" value="Pyr_redox_2"/>
    <property type="match status" value="2"/>
</dbReference>
<protein>
    <submittedName>
        <fullName evidence="4">Thioredoxin reductase</fullName>
        <ecNumber evidence="4">1.8.1.9</ecNumber>
    </submittedName>
</protein>
<feature type="domain" description="FAD/NAD(P)-binding" evidence="3">
    <location>
        <begin position="180"/>
        <end position="281"/>
    </location>
</feature>
<organism evidence="4 5">
    <name type="scientific">Sorangium cellulosum</name>
    <name type="common">Polyangium cellulosum</name>
    <dbReference type="NCBI Taxonomy" id="56"/>
    <lineage>
        <taxon>Bacteria</taxon>
        <taxon>Pseudomonadati</taxon>
        <taxon>Myxococcota</taxon>
        <taxon>Polyangia</taxon>
        <taxon>Polyangiales</taxon>
        <taxon>Polyangiaceae</taxon>
        <taxon>Sorangium</taxon>
    </lineage>
</organism>
<dbReference type="GO" id="GO:0004791">
    <property type="term" value="F:thioredoxin-disulfide reductase (NADPH) activity"/>
    <property type="evidence" value="ECO:0007669"/>
    <property type="project" value="UniProtKB-EC"/>
</dbReference>
<dbReference type="PRINTS" id="PR00368">
    <property type="entry name" value="FADPNR"/>
</dbReference>
<dbReference type="InterPro" id="IPR023753">
    <property type="entry name" value="FAD/NAD-binding_dom"/>
</dbReference>
<dbReference type="InterPro" id="IPR036188">
    <property type="entry name" value="FAD/NAD-bd_sf"/>
</dbReference>
<evidence type="ECO:0000313" key="5">
    <source>
        <dbReference type="Proteomes" id="UP000295497"/>
    </source>
</evidence>
<dbReference type="AlphaFoldDB" id="A0A4P2QHE1"/>
<evidence type="ECO:0000256" key="1">
    <source>
        <dbReference type="ARBA" id="ARBA00022630"/>
    </source>
</evidence>
<keyword evidence="1" id="KW-0285">Flavoprotein</keyword>
<name>A0A4P2QHE1_SORCE</name>
<dbReference type="RefSeq" id="WP_237245050.1">
    <property type="nucleotide sequence ID" value="NZ_CP012672.1"/>
</dbReference>
<dbReference type="Gene3D" id="3.50.50.60">
    <property type="entry name" value="FAD/NAD(P)-binding domain"/>
    <property type="match status" value="2"/>
</dbReference>
<evidence type="ECO:0000256" key="2">
    <source>
        <dbReference type="ARBA" id="ARBA00023002"/>
    </source>
</evidence>
<sequence length="306" mass="32782">MSYDVVIVGGGPAGLSAALALGRARKRVLLCDAGARRNAAAEHIHNFVTRDGTPPDEFRAIGRRELATYPSVEARDLRIEAIAGRRGAFQVTLAAGTVEARRVLLCTGLIDEPLAIEGFRELWGRSILQCPYCHGWEVQDRRWGYLARGAQSLHFPLLLRGWTRDVVVFTSGAFDVPADVRARFSAAGIRVEARPVARLVAREDRLESVELSDGAVIPCEVLFAHPPQRQVGLVRALGVALDDDGFVQVDPVSRETSIPGVYAGGDLVSRMQGATLAAASGVQAAAMLNHELTAELATSGGPSGRE</sequence>
<dbReference type="InterPro" id="IPR050097">
    <property type="entry name" value="Ferredoxin-NADP_redctase_2"/>
</dbReference>
<keyword evidence="2 4" id="KW-0560">Oxidoreductase</keyword>
<evidence type="ECO:0000259" key="3">
    <source>
        <dbReference type="Pfam" id="PF07992"/>
    </source>
</evidence>
<gene>
    <name evidence="4" type="ORF">SOCE836_010430</name>
</gene>
<reference evidence="4 5" key="1">
    <citation type="submission" date="2015-09" db="EMBL/GenBank/DDBJ databases">
        <title>Sorangium comparison.</title>
        <authorList>
            <person name="Zaburannyi N."/>
            <person name="Bunk B."/>
            <person name="Overmann J."/>
            <person name="Mueller R."/>
        </authorList>
    </citation>
    <scope>NUCLEOTIDE SEQUENCE [LARGE SCALE GENOMIC DNA]</scope>
    <source>
        <strain evidence="4 5">So ce836</strain>
    </source>
</reference>